<accession>A0A0D5NHU8</accession>
<proteinExistence type="predicted"/>
<reference evidence="2" key="2">
    <citation type="submission" date="2015-03" db="EMBL/GenBank/DDBJ databases">
        <title>Genome sequence of Paenibacillus beijingensis strain DSM 24997T.</title>
        <authorList>
            <person name="Kwak Y."/>
            <person name="Shin J.-H."/>
        </authorList>
    </citation>
    <scope>NUCLEOTIDE SEQUENCE [LARGE SCALE GENOMIC DNA]</scope>
    <source>
        <strain evidence="2">DSM 24997</strain>
    </source>
</reference>
<gene>
    <name evidence="1" type="ORF">VN24_09905</name>
</gene>
<organism evidence="1 2">
    <name type="scientific">Paenibacillus beijingensis</name>
    <dbReference type="NCBI Taxonomy" id="1126833"/>
    <lineage>
        <taxon>Bacteria</taxon>
        <taxon>Bacillati</taxon>
        <taxon>Bacillota</taxon>
        <taxon>Bacilli</taxon>
        <taxon>Bacillales</taxon>
        <taxon>Paenibacillaceae</taxon>
        <taxon>Paenibacillus</taxon>
    </lineage>
</organism>
<dbReference type="PANTHER" id="PTHR22603">
    <property type="entry name" value="CHOLINE/ETHANOALAMINE KINASE"/>
    <property type="match status" value="1"/>
</dbReference>
<dbReference type="SUPFAM" id="SSF56112">
    <property type="entry name" value="Protein kinase-like (PK-like)"/>
    <property type="match status" value="1"/>
</dbReference>
<dbReference type="CDD" id="cd05151">
    <property type="entry name" value="ChoK-like"/>
    <property type="match status" value="1"/>
</dbReference>
<keyword evidence="1" id="KW-0808">Transferase</keyword>
<dbReference type="GO" id="GO:0006646">
    <property type="term" value="P:phosphatidylethanolamine biosynthetic process"/>
    <property type="evidence" value="ECO:0007669"/>
    <property type="project" value="TreeGrafter"/>
</dbReference>
<dbReference type="GO" id="GO:0005737">
    <property type="term" value="C:cytoplasm"/>
    <property type="evidence" value="ECO:0007669"/>
    <property type="project" value="TreeGrafter"/>
</dbReference>
<dbReference type="EMBL" id="CP011058">
    <property type="protein sequence ID" value="AJY74846.1"/>
    <property type="molecule type" value="Genomic_DNA"/>
</dbReference>
<protein>
    <submittedName>
        <fullName evidence="1">Aminoglycoside phosphotransferase</fullName>
    </submittedName>
</protein>
<dbReference type="AlphaFoldDB" id="A0A0D5NHU8"/>
<dbReference type="HOGENOM" id="CLU_055115_3_2_9"/>
<keyword evidence="2" id="KW-1185">Reference proteome</keyword>
<evidence type="ECO:0000313" key="2">
    <source>
        <dbReference type="Proteomes" id="UP000032633"/>
    </source>
</evidence>
<dbReference type="KEGG" id="pbj:VN24_09905"/>
<reference evidence="1 2" key="1">
    <citation type="journal article" date="2015" name="J. Biotechnol.">
        <title>Complete genome sequence of Paenibacillus beijingensis 7188(T) (=DSM 24997(T)), a novel rhizobacterium from jujube garden soil.</title>
        <authorList>
            <person name="Kwak Y."/>
            <person name="Shin J.H."/>
        </authorList>
    </citation>
    <scope>NUCLEOTIDE SEQUENCE [LARGE SCALE GENOMIC DNA]</scope>
    <source>
        <strain evidence="1 2">DSM 24997</strain>
    </source>
</reference>
<dbReference type="PANTHER" id="PTHR22603:SF93">
    <property type="entry name" value="RE24176P"/>
    <property type="match status" value="1"/>
</dbReference>
<dbReference type="OrthoDB" id="1645186at2"/>
<dbReference type="STRING" id="1126833.VN24_09905"/>
<name>A0A0D5NHU8_9BACL</name>
<dbReference type="PATRIC" id="fig|1126833.4.peg.2187"/>
<dbReference type="GO" id="GO:0004305">
    <property type="term" value="F:ethanolamine kinase activity"/>
    <property type="evidence" value="ECO:0007669"/>
    <property type="project" value="TreeGrafter"/>
</dbReference>
<dbReference type="Proteomes" id="UP000032633">
    <property type="component" value="Chromosome"/>
</dbReference>
<dbReference type="Gene3D" id="3.30.200.20">
    <property type="entry name" value="Phosphorylase Kinase, domain 1"/>
    <property type="match status" value="1"/>
</dbReference>
<dbReference type="InterPro" id="IPR011009">
    <property type="entry name" value="Kinase-like_dom_sf"/>
</dbReference>
<dbReference type="Gene3D" id="3.90.1200.10">
    <property type="match status" value="1"/>
</dbReference>
<evidence type="ECO:0000313" key="1">
    <source>
        <dbReference type="EMBL" id="AJY74846.1"/>
    </source>
</evidence>
<dbReference type="Pfam" id="PF01633">
    <property type="entry name" value="Choline_kinase"/>
    <property type="match status" value="1"/>
</dbReference>
<dbReference type="GO" id="GO:0004103">
    <property type="term" value="F:choline kinase activity"/>
    <property type="evidence" value="ECO:0007669"/>
    <property type="project" value="TreeGrafter"/>
</dbReference>
<sequence length="294" mass="34839">MNMKVEEIIRGVPELYDEFVSVERLSGGLCNQTYKVHTKQSNYVLRVNSRQNEYLNLTRQSEVEVMKKANREGFTPAVVSSQYPEQFVVTEFIEGRMLEKEDLQDDHIKAMIMDRFKRIHRMEGQGRTLAPYDLIHGYLQGADQFQVKHPDGLNRILHRVEEITHKRSSDKQYNNKFCHNDSFLVNMIYTGQELQIIDWELSAIGDVFFDLTLIPFTNQFSEAEEREWLKLYFGYFEEETFHILQDMKFVAMVREVAWGMFYSGLSKGESHHDFDYYKFAEDCLQRIEQGIYQL</sequence>